<dbReference type="AlphaFoldDB" id="A0A8S1PQ70"/>
<name>A0A8S1PQ70_PARPR</name>
<evidence type="ECO:0000313" key="13">
    <source>
        <dbReference type="Proteomes" id="UP000688137"/>
    </source>
</evidence>
<dbReference type="SMART" id="SM00220">
    <property type="entry name" value="S_TKc"/>
    <property type="match status" value="1"/>
</dbReference>
<dbReference type="InterPro" id="IPR017441">
    <property type="entry name" value="Protein_kinase_ATP_BS"/>
</dbReference>
<feature type="binding site" evidence="9">
    <location>
        <position position="38"/>
    </location>
    <ligand>
        <name>ATP</name>
        <dbReference type="ChEBI" id="CHEBI:30616"/>
    </ligand>
</feature>
<evidence type="ECO:0000256" key="1">
    <source>
        <dbReference type="ARBA" id="ARBA00012513"/>
    </source>
</evidence>
<evidence type="ECO:0000256" key="3">
    <source>
        <dbReference type="ARBA" id="ARBA00022679"/>
    </source>
</evidence>
<evidence type="ECO:0000256" key="10">
    <source>
        <dbReference type="SAM" id="MobiDB-lite"/>
    </source>
</evidence>
<evidence type="ECO:0000313" key="12">
    <source>
        <dbReference type="EMBL" id="CAD8105186.1"/>
    </source>
</evidence>
<feature type="region of interest" description="Disordered" evidence="10">
    <location>
        <begin position="303"/>
        <end position="383"/>
    </location>
</feature>
<dbReference type="PROSITE" id="PS00107">
    <property type="entry name" value="PROTEIN_KINASE_ATP"/>
    <property type="match status" value="1"/>
</dbReference>
<dbReference type="InterPro" id="IPR008271">
    <property type="entry name" value="Ser/Thr_kinase_AS"/>
</dbReference>
<evidence type="ECO:0000259" key="11">
    <source>
        <dbReference type="PROSITE" id="PS50011"/>
    </source>
</evidence>
<dbReference type="EMBL" id="CAJJDM010000129">
    <property type="protein sequence ID" value="CAD8105186.1"/>
    <property type="molecule type" value="Genomic_DNA"/>
</dbReference>
<accession>A0A8S1PQ70</accession>
<dbReference type="PANTHER" id="PTHR44899:SF3">
    <property type="entry name" value="SERINE_THREONINE-PROTEIN KINASE NEK1"/>
    <property type="match status" value="1"/>
</dbReference>
<proteinExistence type="predicted"/>
<evidence type="ECO:0000256" key="4">
    <source>
        <dbReference type="ARBA" id="ARBA00022741"/>
    </source>
</evidence>
<keyword evidence="13" id="KW-1185">Reference proteome</keyword>
<dbReference type="PROSITE" id="PS00108">
    <property type="entry name" value="PROTEIN_KINASE_ST"/>
    <property type="match status" value="1"/>
</dbReference>
<evidence type="ECO:0000256" key="6">
    <source>
        <dbReference type="ARBA" id="ARBA00022840"/>
    </source>
</evidence>
<feature type="compositionally biased region" description="Polar residues" evidence="10">
    <location>
        <begin position="409"/>
        <end position="424"/>
    </location>
</feature>
<comment type="caution">
    <text evidence="12">The sequence shown here is derived from an EMBL/GenBank/DDBJ whole genome shotgun (WGS) entry which is preliminary data.</text>
</comment>
<keyword evidence="2" id="KW-0723">Serine/threonine-protein kinase</keyword>
<dbReference type="Proteomes" id="UP000688137">
    <property type="component" value="Unassembled WGS sequence"/>
</dbReference>
<gene>
    <name evidence="12" type="ORF">PPRIM_AZ9-3.1.T1260102</name>
</gene>
<feature type="region of interest" description="Disordered" evidence="10">
    <location>
        <begin position="406"/>
        <end position="433"/>
    </location>
</feature>
<evidence type="ECO:0000256" key="5">
    <source>
        <dbReference type="ARBA" id="ARBA00022777"/>
    </source>
</evidence>
<feature type="domain" description="Protein kinase" evidence="11">
    <location>
        <begin position="9"/>
        <end position="273"/>
    </location>
</feature>
<dbReference type="EC" id="2.7.11.1" evidence="1"/>
<comment type="catalytic activity">
    <reaction evidence="8">
        <text>L-seryl-[protein] + ATP = O-phospho-L-seryl-[protein] + ADP + H(+)</text>
        <dbReference type="Rhea" id="RHEA:17989"/>
        <dbReference type="Rhea" id="RHEA-COMP:9863"/>
        <dbReference type="Rhea" id="RHEA-COMP:11604"/>
        <dbReference type="ChEBI" id="CHEBI:15378"/>
        <dbReference type="ChEBI" id="CHEBI:29999"/>
        <dbReference type="ChEBI" id="CHEBI:30616"/>
        <dbReference type="ChEBI" id="CHEBI:83421"/>
        <dbReference type="ChEBI" id="CHEBI:456216"/>
        <dbReference type="EC" id="2.7.11.1"/>
    </reaction>
</comment>
<dbReference type="InterPro" id="IPR051131">
    <property type="entry name" value="NEK_Ser/Thr_kinase_NIMA"/>
</dbReference>
<dbReference type="OMA" id="SPINEQI"/>
<feature type="compositionally biased region" description="Polar residues" evidence="10">
    <location>
        <begin position="334"/>
        <end position="353"/>
    </location>
</feature>
<comment type="catalytic activity">
    <reaction evidence="7">
        <text>L-threonyl-[protein] + ATP = O-phospho-L-threonyl-[protein] + ADP + H(+)</text>
        <dbReference type="Rhea" id="RHEA:46608"/>
        <dbReference type="Rhea" id="RHEA-COMP:11060"/>
        <dbReference type="Rhea" id="RHEA-COMP:11605"/>
        <dbReference type="ChEBI" id="CHEBI:15378"/>
        <dbReference type="ChEBI" id="CHEBI:30013"/>
        <dbReference type="ChEBI" id="CHEBI:30616"/>
        <dbReference type="ChEBI" id="CHEBI:61977"/>
        <dbReference type="ChEBI" id="CHEBI:456216"/>
        <dbReference type="EC" id="2.7.11.1"/>
    </reaction>
</comment>
<keyword evidence="6 9" id="KW-0067">ATP-binding</keyword>
<dbReference type="GO" id="GO:0004674">
    <property type="term" value="F:protein serine/threonine kinase activity"/>
    <property type="evidence" value="ECO:0007669"/>
    <property type="project" value="UniProtKB-KW"/>
</dbReference>
<keyword evidence="4 9" id="KW-0547">Nucleotide-binding</keyword>
<dbReference type="GO" id="GO:0005524">
    <property type="term" value="F:ATP binding"/>
    <property type="evidence" value="ECO:0007669"/>
    <property type="project" value="UniProtKB-UniRule"/>
</dbReference>
<dbReference type="PANTHER" id="PTHR44899">
    <property type="entry name" value="CAMK FAMILY PROTEIN KINASE"/>
    <property type="match status" value="1"/>
</dbReference>
<reference evidence="12" key="1">
    <citation type="submission" date="2021-01" db="EMBL/GenBank/DDBJ databases">
        <authorList>
            <consortium name="Genoscope - CEA"/>
            <person name="William W."/>
        </authorList>
    </citation>
    <scope>NUCLEOTIDE SEQUENCE</scope>
</reference>
<dbReference type="InterPro" id="IPR000719">
    <property type="entry name" value="Prot_kinase_dom"/>
</dbReference>
<evidence type="ECO:0000256" key="2">
    <source>
        <dbReference type="ARBA" id="ARBA00022527"/>
    </source>
</evidence>
<organism evidence="12 13">
    <name type="scientific">Paramecium primaurelia</name>
    <dbReference type="NCBI Taxonomy" id="5886"/>
    <lineage>
        <taxon>Eukaryota</taxon>
        <taxon>Sar</taxon>
        <taxon>Alveolata</taxon>
        <taxon>Ciliophora</taxon>
        <taxon>Intramacronucleata</taxon>
        <taxon>Oligohymenophorea</taxon>
        <taxon>Peniculida</taxon>
        <taxon>Parameciidae</taxon>
        <taxon>Paramecium</taxon>
    </lineage>
</organism>
<evidence type="ECO:0000256" key="9">
    <source>
        <dbReference type="PROSITE-ProRule" id="PRU10141"/>
    </source>
</evidence>
<sequence>MQVQESEVYKRIKLLGSGAYGKAYLAESIRDGQLCVIKQIDVSFMKQDEIAVREYYYQILQQAYKEAKIMSTLKHPNIINFREVYKTKKGKLCIVMDYADGGDLSQKIKQTQGSLSESQVLDWFTQLSLSVKYCHDRKILHRDIKTSNVFLTKEGMIKLGDFGIAKILSTTTPCAKSVIGTPYYMAPEMFENQPYGFKQDIWCLGVVLYEMCNKRPPFEGDNIAQLALKVVRCEITPTLECYSIKLRNLIVKLLSCKEHRRPTINEILREQLIRDRIKSFLSETLQKEQQVINQIVKTKKPVQQLPQLKKRMATPKQRASPSVHKLPEIKRTIDTPNFSRRVQLKQNHSYLPTQSPRRQSSRRKNQLSEGPETPNKIIKSPSLNIRIQSGKILTDKHLQLKKQIKSFDRQQSGRQIVNNQSNLFFSPKRKQQEEEEKILDPIEEADSTPLTLTKSNIEFQDLNNSIEDRRKKNKIIFKDPFKKDDEMSQMISQLQEIVEDDFDNPPEQIKNLRARLIQKLGRHFDEVIKQCVQVFKKNGDLGQSEMVGILQQRFSGVSIKKVSGIATLILTLIIQTQGETINTEF</sequence>
<keyword evidence="5" id="KW-0418">Kinase</keyword>
<evidence type="ECO:0000256" key="7">
    <source>
        <dbReference type="ARBA" id="ARBA00047899"/>
    </source>
</evidence>
<dbReference type="Pfam" id="PF00069">
    <property type="entry name" value="Pkinase"/>
    <property type="match status" value="1"/>
</dbReference>
<dbReference type="CDD" id="cd08215">
    <property type="entry name" value="STKc_Nek"/>
    <property type="match status" value="1"/>
</dbReference>
<evidence type="ECO:0000256" key="8">
    <source>
        <dbReference type="ARBA" id="ARBA00048679"/>
    </source>
</evidence>
<keyword evidence="3" id="KW-0808">Transferase</keyword>
<protein>
    <recommendedName>
        <fullName evidence="1">non-specific serine/threonine protein kinase</fullName>
        <ecNumber evidence="1">2.7.11.1</ecNumber>
    </recommendedName>
</protein>
<dbReference type="PROSITE" id="PS50011">
    <property type="entry name" value="PROTEIN_KINASE_DOM"/>
    <property type="match status" value="1"/>
</dbReference>